<dbReference type="SUPFAM" id="SSF56112">
    <property type="entry name" value="Protein kinase-like (PK-like)"/>
    <property type="match status" value="1"/>
</dbReference>
<dbReference type="RefSeq" id="WP_189004853.1">
    <property type="nucleotide sequence ID" value="NZ_BMPP01000003.1"/>
</dbReference>
<dbReference type="InterPro" id="IPR002575">
    <property type="entry name" value="Aminoglycoside_PTrfase"/>
</dbReference>
<sequence length="427" mass="46316">MLFPADLGLTRRESHLPALAVALDPEALLTRLRQAMPDLNATDVQLAYVRYKPGTSCLVGGHLHAAGEVTPFHVTAFRPGSLKVAAQEKVRAATGQAPLVLDGGLLVYTPFPFDRKLRTLPLLADPRTRRRLLARVLPDLPHLHGAEVSMLRYKPERRFVAGLNVDGQPAALLKHYEARAYEPARDAAGRFSSRGALRVPTLLGRSTSRRVLVTEWLPGRDLRRALPDPDLDLAAVQELGRALAKLHSRNPRRLSGLRETTGDQPLKAAAAAVTAVLPSLSLQARRLSRQLTRALAQVDTPRTAIHGDFSAEQVLVGQHGVALVDFDAAACGDPDSDLGSFIARLHWDVLEVTLTSARAGAVRDALLGGYGAARPSWTPGQLPVHVAAHLLRLAPLPFRQRLPDWPERTGALLELASELLAQRKGAL</sequence>
<gene>
    <name evidence="2" type="ORF">GCM10008955_08250</name>
</gene>
<organism evidence="2 3">
    <name type="scientific">Deinococcus malanensis</name>
    <dbReference type="NCBI Taxonomy" id="1706855"/>
    <lineage>
        <taxon>Bacteria</taxon>
        <taxon>Thermotogati</taxon>
        <taxon>Deinococcota</taxon>
        <taxon>Deinococci</taxon>
        <taxon>Deinococcales</taxon>
        <taxon>Deinococcaceae</taxon>
        <taxon>Deinococcus</taxon>
    </lineage>
</organism>
<proteinExistence type="predicted"/>
<dbReference type="InterPro" id="IPR011009">
    <property type="entry name" value="Kinase-like_dom_sf"/>
</dbReference>
<accession>A0ABQ2ENB7</accession>
<comment type="caution">
    <text evidence="2">The sequence shown here is derived from an EMBL/GenBank/DDBJ whole genome shotgun (WGS) entry which is preliminary data.</text>
</comment>
<reference evidence="3" key="1">
    <citation type="journal article" date="2019" name="Int. J. Syst. Evol. Microbiol.">
        <title>The Global Catalogue of Microorganisms (GCM) 10K type strain sequencing project: providing services to taxonomists for standard genome sequencing and annotation.</title>
        <authorList>
            <consortium name="The Broad Institute Genomics Platform"/>
            <consortium name="The Broad Institute Genome Sequencing Center for Infectious Disease"/>
            <person name="Wu L."/>
            <person name="Ma J."/>
        </authorList>
    </citation>
    <scope>NUCLEOTIDE SEQUENCE [LARGE SCALE GENOMIC DNA]</scope>
    <source>
        <strain evidence="3">JCM 30331</strain>
    </source>
</reference>
<evidence type="ECO:0000313" key="2">
    <source>
        <dbReference type="EMBL" id="GGK17101.1"/>
    </source>
</evidence>
<keyword evidence="3" id="KW-1185">Reference proteome</keyword>
<dbReference type="Pfam" id="PF01636">
    <property type="entry name" value="APH"/>
    <property type="match status" value="1"/>
</dbReference>
<protein>
    <recommendedName>
        <fullName evidence="1">Aminoglycoside phosphotransferase domain-containing protein</fullName>
    </recommendedName>
</protein>
<dbReference type="Gene3D" id="3.90.1200.10">
    <property type="match status" value="1"/>
</dbReference>
<evidence type="ECO:0000259" key="1">
    <source>
        <dbReference type="Pfam" id="PF01636"/>
    </source>
</evidence>
<evidence type="ECO:0000313" key="3">
    <source>
        <dbReference type="Proteomes" id="UP000647587"/>
    </source>
</evidence>
<name>A0ABQ2ENB7_9DEIO</name>
<dbReference type="EMBL" id="BMPP01000003">
    <property type="protein sequence ID" value="GGK17101.1"/>
    <property type="molecule type" value="Genomic_DNA"/>
</dbReference>
<feature type="domain" description="Aminoglycoside phosphotransferase" evidence="1">
    <location>
        <begin position="173"/>
        <end position="375"/>
    </location>
</feature>
<dbReference type="Proteomes" id="UP000647587">
    <property type="component" value="Unassembled WGS sequence"/>
</dbReference>